<dbReference type="Proteomes" id="UP001189429">
    <property type="component" value="Unassembled WGS sequence"/>
</dbReference>
<gene>
    <name evidence="1" type="ORF">PCOR1329_LOCUS5509</name>
</gene>
<sequence length="359" mass="38465">MVAPEGEERSLHQVHLLPEQEPMLQYHSAPAGLPLDYEGKAPPPGRGQSGCCPSCCRWLCGICCVLVEVVLAAGVTAFVCATRASSNVADLAAPELGSGAELVNASALHAFASRLHRPWTDNASGQVFGFANASDAPSLLFNATRGTKNQSQRAVPEKLRGVYWMRGNALPEVLVAVQHGEWHGERGALMVPKAPLSRAWFGGPRLRPPRSVSSAGWFYKLLGGSGLAEFDSTGLVSLSFDSCPDWARCAGLPASENLTFATAQVHPRDDPAELKQVSRYVFTSLEEVAGEVVDGNPGSHWHVRSAAFSGHLEIGSYDLVRVINPDGSKSQPHHQEFEAFMGGEPAIVWSGYEQSLVLS</sequence>
<keyword evidence="2" id="KW-1185">Reference proteome</keyword>
<name>A0ABN9PSB0_9DINO</name>
<organism evidence="1 2">
    <name type="scientific">Prorocentrum cordatum</name>
    <dbReference type="NCBI Taxonomy" id="2364126"/>
    <lineage>
        <taxon>Eukaryota</taxon>
        <taxon>Sar</taxon>
        <taxon>Alveolata</taxon>
        <taxon>Dinophyceae</taxon>
        <taxon>Prorocentrales</taxon>
        <taxon>Prorocentraceae</taxon>
        <taxon>Prorocentrum</taxon>
    </lineage>
</organism>
<reference evidence="1" key="1">
    <citation type="submission" date="2023-10" db="EMBL/GenBank/DDBJ databases">
        <authorList>
            <person name="Chen Y."/>
            <person name="Shah S."/>
            <person name="Dougan E. K."/>
            <person name="Thang M."/>
            <person name="Chan C."/>
        </authorList>
    </citation>
    <scope>NUCLEOTIDE SEQUENCE [LARGE SCALE GENOMIC DNA]</scope>
</reference>
<dbReference type="EMBL" id="CAUYUJ010001448">
    <property type="protein sequence ID" value="CAK0796023.1"/>
    <property type="molecule type" value="Genomic_DNA"/>
</dbReference>
<comment type="caution">
    <text evidence="1">The sequence shown here is derived from an EMBL/GenBank/DDBJ whole genome shotgun (WGS) entry which is preliminary data.</text>
</comment>
<accession>A0ABN9PSB0</accession>
<proteinExistence type="predicted"/>
<protein>
    <submittedName>
        <fullName evidence="1">Uncharacterized protein</fullName>
    </submittedName>
</protein>
<evidence type="ECO:0000313" key="2">
    <source>
        <dbReference type="Proteomes" id="UP001189429"/>
    </source>
</evidence>
<evidence type="ECO:0000313" key="1">
    <source>
        <dbReference type="EMBL" id="CAK0796023.1"/>
    </source>
</evidence>